<evidence type="ECO:0000256" key="3">
    <source>
        <dbReference type="ARBA" id="ARBA00023159"/>
    </source>
</evidence>
<dbReference type="CDD" id="cd00083">
    <property type="entry name" value="bHLH_SF"/>
    <property type="match status" value="1"/>
</dbReference>
<evidence type="ECO:0000256" key="2">
    <source>
        <dbReference type="ARBA" id="ARBA00023125"/>
    </source>
</evidence>
<proteinExistence type="predicted"/>
<accession>D8QBG5</accession>
<dbReference type="GO" id="GO:0003700">
    <property type="term" value="F:DNA-binding transcription factor activity"/>
    <property type="evidence" value="ECO:0007669"/>
    <property type="project" value="TreeGrafter"/>
</dbReference>
<feature type="compositionally biased region" description="Low complexity" evidence="7">
    <location>
        <begin position="1"/>
        <end position="18"/>
    </location>
</feature>
<evidence type="ECO:0000256" key="6">
    <source>
        <dbReference type="SAM" id="Coils"/>
    </source>
</evidence>
<dbReference type="GO" id="GO:0046983">
    <property type="term" value="F:protein dimerization activity"/>
    <property type="evidence" value="ECO:0007669"/>
    <property type="project" value="InterPro"/>
</dbReference>
<dbReference type="STRING" id="578458.D8QBG5"/>
<sequence length="377" mass="41983">MSSNSGPNSPSSSDESLPPQTPVSPQMTATAQYEKRKASRRSNTAERRATHNAVERQRRETLNGRFLDLAGLLPNLSQIRRPSKSAIVNSSIAHITAARRHRLLAARELRLLKLEADALRRELNEWRHRQNLPTVEEPPRSEAFHMVLSGELEVIPEAIDDEAEDDEYFEQQPMQPIQRGPDPRDIARLTTEYHNARDMRQLQAQQLEHAQRLAMLKAGMLKDSKSMYANPMIASPSMPQYEHPHGFDLNPMQQTFLPQEHGGFNNFADKMFDNNMTFGDAVEAKLFANSEPPAFLGQMQRQMSYGSGRGDEDAISIGSRGSSSGSPVTNEFHMGNRGSFEGARRLSINTSLSGYNGMNGANTGMVGGRGDGLYSMI</sequence>
<dbReference type="GeneID" id="9592207"/>
<dbReference type="Pfam" id="PF00010">
    <property type="entry name" value="HLH"/>
    <property type="match status" value="1"/>
</dbReference>
<dbReference type="InterPro" id="IPR036638">
    <property type="entry name" value="HLH_DNA-bd_sf"/>
</dbReference>
<keyword evidence="1" id="KW-0805">Transcription regulation</keyword>
<dbReference type="SMART" id="SM00353">
    <property type="entry name" value="HLH"/>
    <property type="match status" value="1"/>
</dbReference>
<dbReference type="eggNOG" id="KOG2483">
    <property type="taxonomic scope" value="Eukaryota"/>
</dbReference>
<evidence type="ECO:0000256" key="7">
    <source>
        <dbReference type="SAM" id="MobiDB-lite"/>
    </source>
</evidence>
<name>D8QBG5_SCHCM</name>
<reference evidence="9 10" key="1">
    <citation type="journal article" date="2010" name="Nat. Biotechnol.">
        <title>Genome sequence of the model mushroom Schizophyllum commune.</title>
        <authorList>
            <person name="Ohm R.A."/>
            <person name="de Jong J.F."/>
            <person name="Lugones L.G."/>
            <person name="Aerts A."/>
            <person name="Kothe E."/>
            <person name="Stajich J.E."/>
            <person name="de Vries R.P."/>
            <person name="Record E."/>
            <person name="Levasseur A."/>
            <person name="Baker S.E."/>
            <person name="Bartholomew K.A."/>
            <person name="Coutinho P.M."/>
            <person name="Erdmann S."/>
            <person name="Fowler T.J."/>
            <person name="Gathman A.C."/>
            <person name="Lombard V."/>
            <person name="Henrissat B."/>
            <person name="Knabe N."/>
            <person name="Kuees U."/>
            <person name="Lilly W.W."/>
            <person name="Lindquist E."/>
            <person name="Lucas S."/>
            <person name="Magnuson J.K."/>
            <person name="Piumi F."/>
            <person name="Raudaskoski M."/>
            <person name="Salamov A."/>
            <person name="Schmutz J."/>
            <person name="Schwarze F.W.M.R."/>
            <person name="vanKuyk P.A."/>
            <person name="Horton J.S."/>
            <person name="Grigoriev I.V."/>
            <person name="Woesten H.A.B."/>
        </authorList>
    </citation>
    <scope>NUCLEOTIDE SEQUENCE [LARGE SCALE GENOMIC DNA]</scope>
    <source>
        <strain evidence="10">H4-8 / FGSC 9210</strain>
    </source>
</reference>
<dbReference type="Gene3D" id="4.10.280.10">
    <property type="entry name" value="Helix-loop-helix DNA-binding domain"/>
    <property type="match status" value="1"/>
</dbReference>
<evidence type="ECO:0000313" key="10">
    <source>
        <dbReference type="Proteomes" id="UP000007431"/>
    </source>
</evidence>
<evidence type="ECO:0000256" key="1">
    <source>
        <dbReference type="ARBA" id="ARBA00023015"/>
    </source>
</evidence>
<feature type="domain" description="BHLH" evidence="8">
    <location>
        <begin position="46"/>
        <end position="98"/>
    </location>
</feature>
<keyword evidence="6" id="KW-0175">Coiled coil</keyword>
<feature type="region of interest" description="Disordered" evidence="7">
    <location>
        <begin position="305"/>
        <end position="330"/>
    </location>
</feature>
<dbReference type="AlphaFoldDB" id="D8QBG5"/>
<dbReference type="EMBL" id="GL377309">
    <property type="protein sequence ID" value="EFI94354.1"/>
    <property type="molecule type" value="Genomic_DNA"/>
</dbReference>
<evidence type="ECO:0000259" key="8">
    <source>
        <dbReference type="PROSITE" id="PS50888"/>
    </source>
</evidence>
<dbReference type="KEGG" id="scm:SCHCO_02703601"/>
<dbReference type="VEuPathDB" id="FungiDB:SCHCODRAFT_02703601"/>
<keyword evidence="3" id="KW-0010">Activator</keyword>
<feature type="compositionally biased region" description="Basic and acidic residues" evidence="7">
    <location>
        <begin position="43"/>
        <end position="58"/>
    </location>
</feature>
<organism evidence="10">
    <name type="scientific">Schizophyllum commune (strain H4-8 / FGSC 9210)</name>
    <name type="common">Split gill fungus</name>
    <dbReference type="NCBI Taxonomy" id="578458"/>
    <lineage>
        <taxon>Eukaryota</taxon>
        <taxon>Fungi</taxon>
        <taxon>Dikarya</taxon>
        <taxon>Basidiomycota</taxon>
        <taxon>Agaricomycotina</taxon>
        <taxon>Agaricomycetes</taxon>
        <taxon>Agaricomycetidae</taxon>
        <taxon>Agaricales</taxon>
        <taxon>Schizophyllaceae</taxon>
        <taxon>Schizophyllum</taxon>
    </lineage>
</organism>
<evidence type="ECO:0000256" key="4">
    <source>
        <dbReference type="ARBA" id="ARBA00023163"/>
    </source>
</evidence>
<feature type="region of interest" description="Disordered" evidence="7">
    <location>
        <begin position="1"/>
        <end position="58"/>
    </location>
</feature>
<dbReference type="InParanoid" id="D8QBG5"/>
<dbReference type="PANTHER" id="PTHR10328:SF3">
    <property type="entry name" value="PROTEIN MAX"/>
    <property type="match status" value="1"/>
</dbReference>
<gene>
    <name evidence="9" type="ORF">SCHCODRAFT_257915</name>
</gene>
<evidence type="ECO:0000256" key="5">
    <source>
        <dbReference type="ARBA" id="ARBA00023242"/>
    </source>
</evidence>
<dbReference type="GO" id="GO:0045944">
    <property type="term" value="P:positive regulation of transcription by RNA polymerase II"/>
    <property type="evidence" value="ECO:0007669"/>
    <property type="project" value="TreeGrafter"/>
</dbReference>
<dbReference type="PANTHER" id="PTHR10328">
    <property type="entry name" value="PROTEIN MAX MYC-ASSOCIATED FACTOR X"/>
    <property type="match status" value="1"/>
</dbReference>
<dbReference type="OrthoDB" id="8964853at2759"/>
<keyword evidence="10" id="KW-1185">Reference proteome</keyword>
<keyword evidence="4" id="KW-0804">Transcription</keyword>
<protein>
    <submittedName>
        <fullName evidence="9">Expressed protein</fullName>
    </submittedName>
</protein>
<dbReference type="PROSITE" id="PS50888">
    <property type="entry name" value="BHLH"/>
    <property type="match status" value="1"/>
</dbReference>
<feature type="compositionally biased region" description="Low complexity" evidence="7">
    <location>
        <begin position="315"/>
        <end position="326"/>
    </location>
</feature>
<dbReference type="GO" id="GO:0090575">
    <property type="term" value="C:RNA polymerase II transcription regulator complex"/>
    <property type="evidence" value="ECO:0007669"/>
    <property type="project" value="TreeGrafter"/>
</dbReference>
<keyword evidence="5" id="KW-0539">Nucleus</keyword>
<evidence type="ECO:0000313" key="9">
    <source>
        <dbReference type="EMBL" id="EFI94354.1"/>
    </source>
</evidence>
<keyword evidence="2" id="KW-0238">DNA-binding</keyword>
<dbReference type="HOGENOM" id="CLU_029468_1_0_1"/>
<feature type="coiled-coil region" evidence="6">
    <location>
        <begin position="102"/>
        <end position="129"/>
    </location>
</feature>
<dbReference type="GO" id="GO:0003677">
    <property type="term" value="F:DNA binding"/>
    <property type="evidence" value="ECO:0007669"/>
    <property type="project" value="UniProtKB-KW"/>
</dbReference>
<dbReference type="InterPro" id="IPR011598">
    <property type="entry name" value="bHLH_dom"/>
</dbReference>
<dbReference type="Proteomes" id="UP000007431">
    <property type="component" value="Unassembled WGS sequence"/>
</dbReference>
<dbReference type="SUPFAM" id="SSF47459">
    <property type="entry name" value="HLH, helix-loop-helix DNA-binding domain"/>
    <property type="match status" value="1"/>
</dbReference>